<dbReference type="AlphaFoldDB" id="A0A7S1M9D5"/>
<reference evidence="2" key="1">
    <citation type="submission" date="2021-01" db="EMBL/GenBank/DDBJ databases">
        <authorList>
            <person name="Corre E."/>
            <person name="Pelletier E."/>
            <person name="Niang G."/>
            <person name="Scheremetjew M."/>
            <person name="Finn R."/>
            <person name="Kale V."/>
            <person name="Holt S."/>
            <person name="Cochrane G."/>
            <person name="Meng A."/>
            <person name="Brown T."/>
            <person name="Cohen L."/>
        </authorList>
    </citation>
    <scope>NUCLEOTIDE SEQUENCE</scope>
    <source>
        <strain evidence="2">CCAP 1951/1</strain>
    </source>
</reference>
<sequence>MARTPGSAASVGASGMTVERMGMLTVALIALLMMFMMSSRLGGGGIAAAPGPVVVAAPVDARVEALLAEAERRDAHQQQHPPPPHGGADRPLTAKDVRKASRPPPVASRIKPAAPATVEAVPSDTESPAGEDPAPPRHDAVVDGGEQPKRRQRVLSEPSEADGSDFDEYPVIRDTVEAPRGALKKPAEYVMLPSAGTTRKLFVPRSKAAEHHIAASAAGALYTGPLKLAHTWKNPNLDEVTGPNIRTLPANGSWVCEFMLFGMPHVCKIETGEESMLDCIDRIGGRVLEKALPTRCTKTQYWQSVRDRGPAPADASADTGRDWVYMAQTTPTTEKPSYIPPAERTYRRDIPSRHCSYGTLHPITFAVPYRNIVPFVTRHKFFDFLPYGMRKFPPWIFRPGDYRMGHQDEFLTSLLHKHSYFAFTHKRGGWDCMRHTEIFAAGTIPYFADIHMCGKYCLALLPKDLLKEALELPGVSYIGGMQAKRAPNQEFIEPIARGTANMNFKKPGRIDWKAFDEDKYWTLAERIHNYTRNYLSTRSLVAYVLHKIKYEEPRHAFVLGRDHMDFLELQMESGFADLGINYTTHYTRPTWHRVVEPGENEHFTAAEFEAIRNKRGLKSEMHGASMVLGLRIPPLQNPVDHELIRQKLKNKEFDLVVYTWPHFPVGGYPFWKEVSESVPRDRIVFIDGGDDGNDPHDAYRKAIKHGHIFRRELHDGNC</sequence>
<feature type="compositionally biased region" description="Basic and acidic residues" evidence="1">
    <location>
        <begin position="134"/>
        <end position="149"/>
    </location>
</feature>
<dbReference type="EMBL" id="HBGF01029522">
    <property type="protein sequence ID" value="CAD9125416.1"/>
    <property type="molecule type" value="Transcribed_RNA"/>
</dbReference>
<name>A0A7S1M9D5_NEODS</name>
<feature type="compositionally biased region" description="Acidic residues" evidence="1">
    <location>
        <begin position="159"/>
        <end position="168"/>
    </location>
</feature>
<evidence type="ECO:0000256" key="1">
    <source>
        <dbReference type="SAM" id="MobiDB-lite"/>
    </source>
</evidence>
<proteinExistence type="predicted"/>
<organism evidence="2">
    <name type="scientific">Neobodo designis</name>
    <name type="common">Flagellated protozoan</name>
    <name type="synonym">Bodo designis</name>
    <dbReference type="NCBI Taxonomy" id="312471"/>
    <lineage>
        <taxon>Eukaryota</taxon>
        <taxon>Discoba</taxon>
        <taxon>Euglenozoa</taxon>
        <taxon>Kinetoplastea</taxon>
        <taxon>Metakinetoplastina</taxon>
        <taxon>Neobodonida</taxon>
        <taxon>Neobodo</taxon>
    </lineage>
</organism>
<evidence type="ECO:0000313" key="2">
    <source>
        <dbReference type="EMBL" id="CAD9125416.1"/>
    </source>
</evidence>
<gene>
    <name evidence="2" type="ORF">NDES1114_LOCUS19593</name>
</gene>
<protein>
    <submittedName>
        <fullName evidence="2">Uncharacterized protein</fullName>
    </submittedName>
</protein>
<accession>A0A7S1M9D5</accession>
<feature type="region of interest" description="Disordered" evidence="1">
    <location>
        <begin position="71"/>
        <end position="168"/>
    </location>
</feature>